<feature type="transmembrane region" description="Helical" evidence="7">
    <location>
        <begin position="69"/>
        <end position="88"/>
    </location>
</feature>
<dbReference type="PANTHER" id="PTHR32322:SF18">
    <property type="entry name" value="S-ADENOSYLMETHIONINE_S-ADENOSYLHOMOCYSTEINE TRANSPORTER"/>
    <property type="match status" value="1"/>
</dbReference>
<gene>
    <name evidence="9" type="ORF">LJD61_07205</name>
</gene>
<comment type="subcellular location">
    <subcellularLocation>
        <location evidence="1">Cell membrane</location>
        <topology evidence="1">Multi-pass membrane protein</topology>
    </subcellularLocation>
</comment>
<dbReference type="Gene3D" id="1.10.3730.20">
    <property type="match status" value="1"/>
</dbReference>
<dbReference type="EMBL" id="JAJEKE010000004">
    <property type="protein sequence ID" value="MCQ1529339.1"/>
    <property type="molecule type" value="Genomic_DNA"/>
</dbReference>
<evidence type="ECO:0000256" key="6">
    <source>
        <dbReference type="ARBA" id="ARBA00023136"/>
    </source>
</evidence>
<feature type="transmembrane region" description="Helical" evidence="7">
    <location>
        <begin position="277"/>
        <end position="296"/>
    </location>
</feature>
<evidence type="ECO:0000256" key="1">
    <source>
        <dbReference type="ARBA" id="ARBA00004651"/>
    </source>
</evidence>
<keyword evidence="3" id="KW-1003">Cell membrane</keyword>
<name>A0ABT1NFI2_9FIRM</name>
<feature type="transmembrane region" description="Helical" evidence="7">
    <location>
        <begin position="227"/>
        <end position="246"/>
    </location>
</feature>
<dbReference type="PANTHER" id="PTHR32322">
    <property type="entry name" value="INNER MEMBRANE TRANSPORTER"/>
    <property type="match status" value="1"/>
</dbReference>
<proteinExistence type="inferred from homology"/>
<comment type="similarity">
    <text evidence="2">Belongs to the EamA transporter family.</text>
</comment>
<dbReference type="RefSeq" id="WP_255226855.1">
    <property type="nucleotide sequence ID" value="NZ_JAJEKE010000004.1"/>
</dbReference>
<feature type="transmembrane region" description="Helical" evidence="7">
    <location>
        <begin position="124"/>
        <end position="147"/>
    </location>
</feature>
<evidence type="ECO:0000256" key="7">
    <source>
        <dbReference type="SAM" id="Phobius"/>
    </source>
</evidence>
<evidence type="ECO:0000313" key="10">
    <source>
        <dbReference type="Proteomes" id="UP001651880"/>
    </source>
</evidence>
<evidence type="ECO:0000313" key="9">
    <source>
        <dbReference type="EMBL" id="MCQ1529339.1"/>
    </source>
</evidence>
<dbReference type="Pfam" id="PF00892">
    <property type="entry name" value="EamA"/>
    <property type="match status" value="2"/>
</dbReference>
<evidence type="ECO:0000256" key="3">
    <source>
        <dbReference type="ARBA" id="ARBA00022475"/>
    </source>
</evidence>
<reference evidence="9 10" key="1">
    <citation type="submission" date="2021-10" db="EMBL/GenBank/DDBJ databases">
        <title>Lutispora strain m25 sp. nov., a thermophilic, non-spore-forming bacterium isolated from a lab-scale methanogenic bioreactor digesting anaerobic sludge.</title>
        <authorList>
            <person name="El Houari A."/>
            <person name="Mcdonald J."/>
        </authorList>
    </citation>
    <scope>NUCLEOTIDE SEQUENCE [LARGE SCALE GENOMIC DNA]</scope>
    <source>
        <strain evidence="10">m25</strain>
    </source>
</reference>
<dbReference type="InterPro" id="IPR037185">
    <property type="entry name" value="EmrE-like"/>
</dbReference>
<evidence type="ECO:0000256" key="4">
    <source>
        <dbReference type="ARBA" id="ARBA00022692"/>
    </source>
</evidence>
<dbReference type="InterPro" id="IPR000620">
    <property type="entry name" value="EamA_dom"/>
</dbReference>
<feature type="transmembrane region" description="Helical" evidence="7">
    <location>
        <begin position="188"/>
        <end position="207"/>
    </location>
</feature>
<dbReference type="SUPFAM" id="SSF103481">
    <property type="entry name" value="Multidrug resistance efflux transporter EmrE"/>
    <property type="match status" value="2"/>
</dbReference>
<evidence type="ECO:0000256" key="5">
    <source>
        <dbReference type="ARBA" id="ARBA00022989"/>
    </source>
</evidence>
<feature type="transmembrane region" description="Helical" evidence="7">
    <location>
        <begin position="100"/>
        <end position="118"/>
    </location>
</feature>
<feature type="domain" description="EamA" evidence="8">
    <location>
        <begin position="5"/>
        <end position="141"/>
    </location>
</feature>
<feature type="transmembrane region" description="Helical" evidence="7">
    <location>
        <begin position="38"/>
        <end position="57"/>
    </location>
</feature>
<protein>
    <submittedName>
        <fullName evidence="9">DMT family transporter</fullName>
    </submittedName>
</protein>
<keyword evidence="6 7" id="KW-0472">Membrane</keyword>
<dbReference type="Proteomes" id="UP001651880">
    <property type="component" value="Unassembled WGS sequence"/>
</dbReference>
<evidence type="ECO:0000259" key="8">
    <source>
        <dbReference type="Pfam" id="PF00892"/>
    </source>
</evidence>
<keyword evidence="10" id="KW-1185">Reference proteome</keyword>
<feature type="transmembrane region" description="Helical" evidence="7">
    <location>
        <begin position="252"/>
        <end position="270"/>
    </location>
</feature>
<keyword evidence="4 7" id="KW-0812">Transmembrane</keyword>
<organism evidence="9 10">
    <name type="scientific">Lutispora saccharofermentans</name>
    <dbReference type="NCBI Taxonomy" id="3024236"/>
    <lineage>
        <taxon>Bacteria</taxon>
        <taxon>Bacillati</taxon>
        <taxon>Bacillota</taxon>
        <taxon>Clostridia</taxon>
        <taxon>Lutisporales</taxon>
        <taxon>Lutisporaceae</taxon>
        <taxon>Lutispora</taxon>
    </lineage>
</organism>
<dbReference type="InterPro" id="IPR050638">
    <property type="entry name" value="AA-Vitamin_Transporters"/>
</dbReference>
<evidence type="ECO:0000256" key="2">
    <source>
        <dbReference type="ARBA" id="ARBA00007362"/>
    </source>
</evidence>
<accession>A0ABT1NFI2</accession>
<feature type="domain" description="EamA" evidence="8">
    <location>
        <begin position="158"/>
        <end position="296"/>
    </location>
</feature>
<comment type="caution">
    <text evidence="9">The sequence shown here is derived from an EMBL/GenBank/DDBJ whole genome shotgun (WGS) entry which is preliminary data.</text>
</comment>
<sequence length="297" mass="31782">MQSHIGEMAALATAICWTINAIAFESAGKKVGSMSVNYIRLFIAFFLLGICSFISRGVALPVDANAHTWFWLLISGLIGFVLGDLFLFQAYVEIGSRISLLIMSAAPPITALAGFLIMGEKISILGLAGMFITMGGICLVILSRNPAEKKIRFNRPVKGIAYACIGALGQAFGLIFSKLGMGSYNPFAATQIRLIAAFIGFTVIITMKNKWLEIRAAFEDRKAIGQIAIGAVFGPFIGVTFSLLAVQYTATGIVSSITSVSPVLIIPISIMIFKEKILPKEIAGAFISIAGVILLFL</sequence>
<feature type="transmembrane region" description="Helical" evidence="7">
    <location>
        <begin position="159"/>
        <end position="176"/>
    </location>
</feature>
<keyword evidence="5 7" id="KW-1133">Transmembrane helix</keyword>